<evidence type="ECO:0000313" key="2">
    <source>
        <dbReference type="Proteomes" id="UP000663193"/>
    </source>
</evidence>
<dbReference type="AlphaFoldDB" id="A0A7U2EXK4"/>
<evidence type="ECO:0000313" key="1">
    <source>
        <dbReference type="EMBL" id="QRC94943.1"/>
    </source>
</evidence>
<accession>A0A7U2EXK4</accession>
<name>A0A7U2EXK4_PHANO</name>
<gene>
    <name evidence="1" type="ORF">JI435_301860</name>
</gene>
<protein>
    <submittedName>
        <fullName evidence="1">Uncharacterized protein</fullName>
    </submittedName>
</protein>
<organism evidence="1 2">
    <name type="scientific">Phaeosphaeria nodorum (strain SN15 / ATCC MYA-4574 / FGSC 10173)</name>
    <name type="common">Glume blotch fungus</name>
    <name type="synonym">Parastagonospora nodorum</name>
    <dbReference type="NCBI Taxonomy" id="321614"/>
    <lineage>
        <taxon>Eukaryota</taxon>
        <taxon>Fungi</taxon>
        <taxon>Dikarya</taxon>
        <taxon>Ascomycota</taxon>
        <taxon>Pezizomycotina</taxon>
        <taxon>Dothideomycetes</taxon>
        <taxon>Pleosporomycetidae</taxon>
        <taxon>Pleosporales</taxon>
        <taxon>Pleosporineae</taxon>
        <taxon>Phaeosphaeriaceae</taxon>
        <taxon>Parastagonospora</taxon>
    </lineage>
</organism>
<dbReference type="EMBL" id="CP069027">
    <property type="protein sequence ID" value="QRC94943.1"/>
    <property type="molecule type" value="Genomic_DNA"/>
</dbReference>
<proteinExistence type="predicted"/>
<dbReference type="Proteomes" id="UP000663193">
    <property type="component" value="Chromosome 5"/>
</dbReference>
<keyword evidence="2" id="KW-1185">Reference proteome</keyword>
<sequence length="104" mass="11419">MVLGASFTGGCKLDGVWKRGCDQGNDAGGYPRILVGHPISQSKMFTFAECRFWGGESPRPMVLQLPMLDKVAGGCGSWRNWFWRIVETGHASTRLICGVISQIE</sequence>
<reference evidence="2" key="1">
    <citation type="journal article" date="2021" name="BMC Genomics">
        <title>Chromosome-level genome assembly and manually-curated proteome of model necrotroph Parastagonospora nodorum Sn15 reveals a genome-wide trove of candidate effector homologs, and redundancy of virulence-related functions within an accessory chromosome.</title>
        <authorList>
            <person name="Bertazzoni S."/>
            <person name="Jones D.A.B."/>
            <person name="Phan H.T."/>
            <person name="Tan K.-C."/>
            <person name="Hane J.K."/>
        </authorList>
    </citation>
    <scope>NUCLEOTIDE SEQUENCE [LARGE SCALE GENOMIC DNA]</scope>
    <source>
        <strain evidence="2">SN15 / ATCC MYA-4574 / FGSC 10173)</strain>
    </source>
</reference>
<dbReference type="VEuPathDB" id="FungiDB:JI435_301860"/>